<organism evidence="11 12">
    <name type="scientific">Capsella rubella</name>
    <dbReference type="NCBI Taxonomy" id="81985"/>
    <lineage>
        <taxon>Eukaryota</taxon>
        <taxon>Viridiplantae</taxon>
        <taxon>Streptophyta</taxon>
        <taxon>Embryophyta</taxon>
        <taxon>Tracheophyta</taxon>
        <taxon>Spermatophyta</taxon>
        <taxon>Magnoliopsida</taxon>
        <taxon>eudicotyledons</taxon>
        <taxon>Gunneridae</taxon>
        <taxon>Pentapetalae</taxon>
        <taxon>rosids</taxon>
        <taxon>malvids</taxon>
        <taxon>Brassicales</taxon>
        <taxon>Brassicaceae</taxon>
        <taxon>Camelineae</taxon>
        <taxon>Capsella</taxon>
    </lineage>
</organism>
<proteinExistence type="predicted"/>
<evidence type="ECO:0000256" key="7">
    <source>
        <dbReference type="PROSITE-ProRule" id="PRU00023"/>
    </source>
</evidence>
<reference evidence="12" key="1">
    <citation type="journal article" date="2013" name="Nat. Genet.">
        <title>The Capsella rubella genome and the genomic consequences of rapid mating system evolution.</title>
        <authorList>
            <person name="Slotte T."/>
            <person name="Hazzouri K.M."/>
            <person name="Agren J.A."/>
            <person name="Koenig D."/>
            <person name="Maumus F."/>
            <person name="Guo Y.L."/>
            <person name="Steige K."/>
            <person name="Platts A.E."/>
            <person name="Escobar J.S."/>
            <person name="Newman L.K."/>
            <person name="Wang W."/>
            <person name="Mandakova T."/>
            <person name="Vello E."/>
            <person name="Smith L.M."/>
            <person name="Henz S.R."/>
            <person name="Steffen J."/>
            <person name="Takuno S."/>
            <person name="Brandvain Y."/>
            <person name="Coop G."/>
            <person name="Andolfatto P."/>
            <person name="Hu T.T."/>
            <person name="Blanchette M."/>
            <person name="Clark R.M."/>
            <person name="Quesneville H."/>
            <person name="Nordborg M."/>
            <person name="Gaut B.S."/>
            <person name="Lysak M.A."/>
            <person name="Jenkins J."/>
            <person name="Grimwood J."/>
            <person name="Chapman J."/>
            <person name="Prochnik S."/>
            <person name="Shu S."/>
            <person name="Rokhsar D."/>
            <person name="Schmutz J."/>
            <person name="Weigel D."/>
            <person name="Wright S.I."/>
        </authorList>
    </citation>
    <scope>NUCLEOTIDE SEQUENCE [LARGE SCALE GENOMIC DNA]</scope>
    <source>
        <strain evidence="12">cv. Monte Gargano</strain>
    </source>
</reference>
<evidence type="ECO:0000256" key="5">
    <source>
        <dbReference type="ARBA" id="ARBA00023043"/>
    </source>
</evidence>
<evidence type="ECO:0000256" key="1">
    <source>
        <dbReference type="ARBA" id="ARBA00004141"/>
    </source>
</evidence>
<dbReference type="PANTHER" id="PTHR24186:SF46">
    <property type="entry name" value="PROTEIN ACCELERATED CELL DEATH 6-LIKE"/>
    <property type="match status" value="1"/>
</dbReference>
<keyword evidence="6 9" id="KW-0472">Membrane</keyword>
<evidence type="ECO:0000256" key="8">
    <source>
        <dbReference type="SAM" id="MobiDB-lite"/>
    </source>
</evidence>
<comment type="subcellular location">
    <subcellularLocation>
        <location evidence="1">Membrane</location>
        <topology evidence="1">Multi-pass membrane protein</topology>
    </subcellularLocation>
</comment>
<feature type="transmembrane region" description="Helical" evidence="9">
    <location>
        <begin position="474"/>
        <end position="498"/>
    </location>
</feature>
<evidence type="ECO:0000256" key="2">
    <source>
        <dbReference type="ARBA" id="ARBA00022692"/>
    </source>
</evidence>
<name>R0GZS1_9BRAS</name>
<feature type="transmembrane region" description="Helical" evidence="9">
    <location>
        <begin position="518"/>
        <end position="542"/>
    </location>
</feature>
<dbReference type="SMART" id="SM00248">
    <property type="entry name" value="ANK"/>
    <property type="match status" value="9"/>
</dbReference>
<feature type="transmembrane region" description="Helical" evidence="9">
    <location>
        <begin position="554"/>
        <end position="579"/>
    </location>
</feature>
<dbReference type="AlphaFoldDB" id="R0GZS1"/>
<gene>
    <name evidence="11" type="ORF">CARUB_v10006226mg</name>
</gene>
<feature type="transmembrane region" description="Helical" evidence="9">
    <location>
        <begin position="585"/>
        <end position="605"/>
    </location>
</feature>
<dbReference type="InterPro" id="IPR026961">
    <property type="entry name" value="PGG_dom"/>
</dbReference>
<dbReference type="eggNOG" id="KOG0504">
    <property type="taxonomic scope" value="Eukaryota"/>
</dbReference>
<dbReference type="Proteomes" id="UP000029121">
    <property type="component" value="Unassembled WGS sequence"/>
</dbReference>
<evidence type="ECO:0000256" key="9">
    <source>
        <dbReference type="SAM" id="Phobius"/>
    </source>
</evidence>
<keyword evidence="4 9" id="KW-1133">Transmembrane helix</keyword>
<keyword evidence="12" id="KW-1185">Reference proteome</keyword>
<feature type="domain" description="PGG" evidence="10">
    <location>
        <begin position="474"/>
        <end position="577"/>
    </location>
</feature>
<evidence type="ECO:0000256" key="4">
    <source>
        <dbReference type="ARBA" id="ARBA00022989"/>
    </source>
</evidence>
<evidence type="ECO:0000256" key="6">
    <source>
        <dbReference type="ARBA" id="ARBA00023136"/>
    </source>
</evidence>
<dbReference type="SUPFAM" id="SSF48403">
    <property type="entry name" value="Ankyrin repeat"/>
    <property type="match status" value="1"/>
</dbReference>
<evidence type="ECO:0000313" key="11">
    <source>
        <dbReference type="EMBL" id="EOA17825.1"/>
    </source>
</evidence>
<dbReference type="STRING" id="81985.R0GZS1"/>
<evidence type="ECO:0000313" key="12">
    <source>
        <dbReference type="Proteomes" id="UP000029121"/>
    </source>
</evidence>
<dbReference type="Pfam" id="PF12796">
    <property type="entry name" value="Ank_2"/>
    <property type="match status" value="2"/>
</dbReference>
<dbReference type="PANTHER" id="PTHR24186">
    <property type="entry name" value="PROTEIN PHOSPHATASE 1 REGULATORY SUBUNIT"/>
    <property type="match status" value="1"/>
</dbReference>
<feature type="region of interest" description="Disordered" evidence="8">
    <location>
        <begin position="1"/>
        <end position="53"/>
    </location>
</feature>
<dbReference type="PROSITE" id="PS50088">
    <property type="entry name" value="ANK_REPEAT"/>
    <property type="match status" value="3"/>
</dbReference>
<dbReference type="GO" id="GO:0005886">
    <property type="term" value="C:plasma membrane"/>
    <property type="evidence" value="ECO:0007669"/>
    <property type="project" value="TreeGrafter"/>
</dbReference>
<keyword evidence="2 9" id="KW-0812">Transmembrane</keyword>
<sequence>MDSSDADLDRIEAQSSTDVSHDQENGTHLPMDDILGSQDFSQSEGDGATPLTGDREVVVQRLLARFRLSDTLPGEDVEMTPETFSGISDGNKECMEKLVRDETPIARLRSSTGDSILHLAVTWGHLELVKDIVIQFPRLLLAKNSSGQTPLHVAAHGGYTPIVKFFVALVALASSRLCTEEIKTLNPFVLKDEDGNTALHLAIEGLYFEVAAYLVNADKDAPLLGNNKGVSSLYMAVEAGRISLVKTILKNAGNLDSKLQGRKHLAHVALQAGSLGILDVILNEYPTLVDERDSEGRTCLSFGVSIEYYGGVHKILNQSPKSVYVRNSDGSFPIHTAAEVDNSILVRKILKRCPDSKYLLNKLGQNVLHIGAMSGSYSVTKFLMNNKDTEHLGVGQDMNGNTPLHLAIMNWHSQCITFLAKSSKILNLRNKSGLRAKDIAELELKPNYIFQERWTLALLLYTIHTRGFESRLRYVNTLLLVAALVATMTFAAGFTIPGGFNSSAPHLGRATLANNPTLFIFLLLDILAMQCSVATIGTLIWAQLGDPALIRSSLHAALPLLLFALLCMPLAFLFGVATAVGHVKWLLVIICIISVLFFFWAIFVLGPYVMLQRPSVSPELTGEFLVTFMQYKDIFEVTLMVIKFIFCYWQDDL</sequence>
<dbReference type="PROSITE" id="PS50297">
    <property type="entry name" value="ANK_REP_REGION"/>
    <property type="match status" value="2"/>
</dbReference>
<evidence type="ECO:0000256" key="3">
    <source>
        <dbReference type="ARBA" id="ARBA00022737"/>
    </source>
</evidence>
<dbReference type="Gene3D" id="1.25.40.20">
    <property type="entry name" value="Ankyrin repeat-containing domain"/>
    <property type="match status" value="1"/>
</dbReference>
<protein>
    <recommendedName>
        <fullName evidence="10">PGG domain-containing protein</fullName>
    </recommendedName>
</protein>
<dbReference type="InterPro" id="IPR036770">
    <property type="entry name" value="Ankyrin_rpt-contain_sf"/>
</dbReference>
<keyword evidence="3" id="KW-0677">Repeat</keyword>
<evidence type="ECO:0000259" key="10">
    <source>
        <dbReference type="Pfam" id="PF13962"/>
    </source>
</evidence>
<dbReference type="InterPro" id="IPR002110">
    <property type="entry name" value="Ankyrin_rpt"/>
</dbReference>
<feature type="repeat" description="ANK" evidence="7">
    <location>
        <begin position="146"/>
        <end position="167"/>
    </location>
</feature>
<accession>R0GZS1</accession>
<feature type="repeat" description="ANK" evidence="7">
    <location>
        <begin position="228"/>
        <end position="260"/>
    </location>
</feature>
<feature type="repeat" description="ANK" evidence="7">
    <location>
        <begin position="399"/>
        <end position="431"/>
    </location>
</feature>
<dbReference type="EMBL" id="KB870811">
    <property type="protein sequence ID" value="EOA17825.1"/>
    <property type="molecule type" value="Genomic_DNA"/>
</dbReference>
<keyword evidence="5 7" id="KW-0040">ANK repeat</keyword>
<dbReference type="Pfam" id="PF13962">
    <property type="entry name" value="PGG"/>
    <property type="match status" value="1"/>
</dbReference>